<evidence type="ECO:0000256" key="7">
    <source>
        <dbReference type="ARBA" id="ARBA00023014"/>
    </source>
</evidence>
<dbReference type="SFLD" id="SFLDF00274">
    <property type="entry name" value="ribosomal_protein_S12_methylth"/>
    <property type="match status" value="1"/>
</dbReference>
<dbReference type="GO" id="GO:0035599">
    <property type="term" value="F:aspartic acid methylthiotransferase activity"/>
    <property type="evidence" value="ECO:0007669"/>
    <property type="project" value="TreeGrafter"/>
</dbReference>
<dbReference type="InterPro" id="IPR020612">
    <property type="entry name" value="Methylthiotransferase_CS"/>
</dbReference>
<dbReference type="EC" id="2.8.4.4" evidence="8"/>
<dbReference type="GO" id="GO:0005829">
    <property type="term" value="C:cytosol"/>
    <property type="evidence" value="ECO:0007669"/>
    <property type="project" value="TreeGrafter"/>
</dbReference>
<evidence type="ECO:0000256" key="1">
    <source>
        <dbReference type="ARBA" id="ARBA00022485"/>
    </source>
</evidence>
<comment type="similarity">
    <text evidence="8">Belongs to the methylthiotransferase family. RimO subfamily.</text>
</comment>
<dbReference type="PANTHER" id="PTHR43837">
    <property type="entry name" value="RIBOSOMAL PROTEIN S12 METHYLTHIOTRANSFERASE RIMO"/>
    <property type="match status" value="1"/>
</dbReference>
<reference evidence="12" key="1">
    <citation type="submission" date="2024-06" db="EMBL/GenBank/DDBJ databases">
        <title>Kribbella sp. strain HUAS MG21 genome sequences.</title>
        <authorList>
            <person name="Mo P."/>
        </authorList>
    </citation>
    <scope>NUCLEOTIDE SEQUENCE</scope>
    <source>
        <strain evidence="12">HUAS MG21</strain>
    </source>
</reference>
<dbReference type="SFLD" id="SFLDG01061">
    <property type="entry name" value="methylthiotransferase"/>
    <property type="match status" value="1"/>
</dbReference>
<dbReference type="PROSITE" id="PS51918">
    <property type="entry name" value="RADICAL_SAM"/>
    <property type="match status" value="1"/>
</dbReference>
<keyword evidence="6 8" id="KW-0408">Iron</keyword>
<evidence type="ECO:0000256" key="3">
    <source>
        <dbReference type="ARBA" id="ARBA00022679"/>
    </source>
</evidence>
<dbReference type="PROSITE" id="PS51449">
    <property type="entry name" value="MTTASE_N"/>
    <property type="match status" value="1"/>
</dbReference>
<dbReference type="SMART" id="SM00729">
    <property type="entry name" value="Elp3"/>
    <property type="match status" value="1"/>
</dbReference>
<dbReference type="InterPro" id="IPR005839">
    <property type="entry name" value="Methylthiotransferase"/>
</dbReference>
<dbReference type="RefSeq" id="WP_350276933.1">
    <property type="nucleotide sequence ID" value="NZ_CP158165.1"/>
</dbReference>
<dbReference type="Gene3D" id="3.80.30.20">
    <property type="entry name" value="tm_1862 like domain"/>
    <property type="match status" value="1"/>
</dbReference>
<dbReference type="InterPro" id="IPR058240">
    <property type="entry name" value="rSAM_sf"/>
</dbReference>
<keyword evidence="1 8" id="KW-0004">4Fe-4S</keyword>
<feature type="binding site" evidence="8">
    <location>
        <position position="15"/>
    </location>
    <ligand>
        <name>[4Fe-4S] cluster</name>
        <dbReference type="ChEBI" id="CHEBI:49883"/>
        <label>1</label>
    </ligand>
</feature>
<keyword evidence="2 8" id="KW-0963">Cytoplasm</keyword>
<dbReference type="HAMAP" id="MF_01865">
    <property type="entry name" value="MTTase_RimO"/>
    <property type="match status" value="1"/>
</dbReference>
<evidence type="ECO:0000256" key="2">
    <source>
        <dbReference type="ARBA" id="ARBA00022490"/>
    </source>
</evidence>
<organism evidence="12">
    <name type="scientific">Kribbella sp. HUAS MG21</name>
    <dbReference type="NCBI Taxonomy" id="3160966"/>
    <lineage>
        <taxon>Bacteria</taxon>
        <taxon>Bacillati</taxon>
        <taxon>Actinomycetota</taxon>
        <taxon>Actinomycetes</taxon>
        <taxon>Propionibacteriales</taxon>
        <taxon>Kribbellaceae</taxon>
        <taxon>Kribbella</taxon>
    </lineage>
</organism>
<name>A0AAU7TBS2_9ACTN</name>
<keyword evidence="4 8" id="KW-0949">S-adenosyl-L-methionine</keyword>
<dbReference type="CDD" id="cd01335">
    <property type="entry name" value="Radical_SAM"/>
    <property type="match status" value="1"/>
</dbReference>
<comment type="cofactor">
    <cofactor evidence="8">
        <name>[4Fe-4S] cluster</name>
        <dbReference type="ChEBI" id="CHEBI:49883"/>
    </cofactor>
    <text evidence="8">Binds 2 [4Fe-4S] clusters. One cluster is coordinated with 3 cysteines and an exchangeable S-adenosyl-L-methionine.</text>
</comment>
<evidence type="ECO:0000259" key="11">
    <source>
        <dbReference type="PROSITE" id="PS51918"/>
    </source>
</evidence>
<dbReference type="InterPro" id="IPR007197">
    <property type="entry name" value="rSAM"/>
</dbReference>
<dbReference type="SUPFAM" id="SSF102114">
    <property type="entry name" value="Radical SAM enzymes"/>
    <property type="match status" value="1"/>
</dbReference>
<accession>A0AAU7TBS2</accession>
<feature type="compositionally biased region" description="Low complexity" evidence="9">
    <location>
        <begin position="162"/>
        <end position="173"/>
    </location>
</feature>
<dbReference type="Gene3D" id="3.40.50.12160">
    <property type="entry name" value="Methylthiotransferase, N-terminal domain"/>
    <property type="match status" value="1"/>
</dbReference>
<dbReference type="GO" id="GO:0103039">
    <property type="term" value="F:protein methylthiotransferase activity"/>
    <property type="evidence" value="ECO:0007669"/>
    <property type="project" value="UniProtKB-EC"/>
</dbReference>
<sequence length="627" mass="65632">MTTPPTTVALVTLGCARNDVDSEELAGRLEAGGFRLVDDAAEADTVVVNTCGFVEAAKKDSVDTLLAAADYKETGRTQAVVAVGCLAERYGEQLADALPETDAVLSFDDYTDISDRLRSILAGTKHHPHVPRDRRKLLPLAPAARHSATPVSIPGHNTPVDAAASGPAASGSAVQAESSTSADAAPGPTVSSARAAVLGDHIPEQLRPTSAGSAAADAPSGLKGRFVTGAPEELKIDAPDLTSAPATGPRVMRRRLDGGPMAPLKLASGCDRRCAFCAIPMFRGAFMSRRPAEVLREAEWLAENGVRELFLVSENSTSYGKDLGDLRLLETLAGEIAKVPGIIRVRVSYLQPAEMRPTLISAMTGTPGVVPYFDLSFQHASGPLLRRMRRFGDSERFLELIAQVRAAAPTAGIRSNVIVGFPGETEEDVDILCDFLSRAGLDAIGVFGYSDEDGTEAETYDGKLDEDTIAARLDRVTRLAEDLTSARAESRIGELLEVLIESTNPNTEADEEATGQTDAPTDGHAERQADGQAARQAEHGDGPSDLPEGLFAGQADGYVAGATAEGRAAHQGPEVDGTTTVIGLPEGIRVGDLVSAKVVASDGVDLIAEFAALVSTPDARPAVNLTA</sequence>
<dbReference type="SFLD" id="SFLDS00029">
    <property type="entry name" value="Radical_SAM"/>
    <property type="match status" value="1"/>
</dbReference>
<dbReference type="EMBL" id="CP158165">
    <property type="protein sequence ID" value="XBV24106.1"/>
    <property type="molecule type" value="Genomic_DNA"/>
</dbReference>
<dbReference type="AlphaFoldDB" id="A0AAU7TBS2"/>
<dbReference type="PANTHER" id="PTHR43837:SF1">
    <property type="entry name" value="RIBOSOMAL PROTEIN US12 METHYLTHIOTRANSFERASE RIMO"/>
    <property type="match status" value="1"/>
</dbReference>
<dbReference type="GO" id="GO:0035600">
    <property type="term" value="P:tRNA methylthiolation"/>
    <property type="evidence" value="ECO:0007669"/>
    <property type="project" value="UniProtKB-ARBA"/>
</dbReference>
<keyword evidence="5 8" id="KW-0479">Metal-binding</keyword>
<evidence type="ECO:0000256" key="5">
    <source>
        <dbReference type="ARBA" id="ARBA00022723"/>
    </source>
</evidence>
<dbReference type="InterPro" id="IPR013848">
    <property type="entry name" value="Methylthiotransferase_N"/>
</dbReference>
<evidence type="ECO:0000256" key="8">
    <source>
        <dbReference type="HAMAP-Rule" id="MF_01865"/>
    </source>
</evidence>
<feature type="domain" description="Radical SAM core" evidence="11">
    <location>
        <begin position="256"/>
        <end position="487"/>
    </location>
</feature>
<feature type="binding site" evidence="8">
    <location>
        <position position="51"/>
    </location>
    <ligand>
        <name>[4Fe-4S] cluster</name>
        <dbReference type="ChEBI" id="CHEBI:49883"/>
        <label>1</label>
    </ligand>
</feature>
<gene>
    <name evidence="8" type="primary">rimO</name>
    <name evidence="12" type="ORF">ABN611_36800</name>
</gene>
<dbReference type="InterPro" id="IPR012340">
    <property type="entry name" value="NA-bd_OB-fold"/>
</dbReference>
<dbReference type="InterPro" id="IPR006638">
    <property type="entry name" value="Elp3/MiaA/NifB-like_rSAM"/>
</dbReference>
<proteinExistence type="inferred from homology"/>
<dbReference type="InterPro" id="IPR005840">
    <property type="entry name" value="Ribosomal_uS12_MeSTrfase_RimO"/>
</dbReference>
<evidence type="ECO:0000313" key="12">
    <source>
        <dbReference type="EMBL" id="XBV24106.1"/>
    </source>
</evidence>
<dbReference type="Pfam" id="PF04055">
    <property type="entry name" value="Radical_SAM"/>
    <property type="match status" value="1"/>
</dbReference>
<comment type="function">
    <text evidence="8">Catalyzes the methylthiolation of an aspartic acid residue of ribosomal protein uS12.</text>
</comment>
<feature type="domain" description="MTTase N-terminal" evidence="10">
    <location>
        <begin position="6"/>
        <end position="122"/>
    </location>
</feature>
<keyword evidence="3 8" id="KW-0808">Transferase</keyword>
<feature type="binding site" evidence="8">
    <location>
        <position position="85"/>
    </location>
    <ligand>
        <name>[4Fe-4S] cluster</name>
        <dbReference type="ChEBI" id="CHEBI:49883"/>
        <label>1</label>
    </ligand>
</feature>
<dbReference type="InterPro" id="IPR002792">
    <property type="entry name" value="TRAM_dom"/>
</dbReference>
<dbReference type="InterPro" id="IPR038135">
    <property type="entry name" value="Methylthiotransferase_N_sf"/>
</dbReference>
<dbReference type="PROSITE" id="PS01278">
    <property type="entry name" value="MTTASE_RADICAL"/>
    <property type="match status" value="1"/>
</dbReference>
<evidence type="ECO:0000256" key="4">
    <source>
        <dbReference type="ARBA" id="ARBA00022691"/>
    </source>
</evidence>
<keyword evidence="7 8" id="KW-0411">Iron-sulfur</keyword>
<feature type="region of interest" description="Disordered" evidence="9">
    <location>
        <begin position="503"/>
        <end position="552"/>
    </location>
</feature>
<dbReference type="Pfam" id="PF18693">
    <property type="entry name" value="TRAM_2"/>
    <property type="match status" value="1"/>
</dbReference>
<evidence type="ECO:0000256" key="9">
    <source>
        <dbReference type="SAM" id="MobiDB-lite"/>
    </source>
</evidence>
<feature type="binding site" evidence="8">
    <location>
        <position position="277"/>
    </location>
    <ligand>
        <name>[4Fe-4S] cluster</name>
        <dbReference type="ChEBI" id="CHEBI:49883"/>
        <label>2</label>
        <note>4Fe-4S-S-AdoMet</note>
    </ligand>
</feature>
<feature type="region of interest" description="Disordered" evidence="9">
    <location>
        <begin position="144"/>
        <end position="190"/>
    </location>
</feature>
<feature type="binding site" evidence="8">
    <location>
        <position position="274"/>
    </location>
    <ligand>
        <name>[4Fe-4S] cluster</name>
        <dbReference type="ChEBI" id="CHEBI:49883"/>
        <label>2</label>
        <note>4Fe-4S-S-AdoMet</note>
    </ligand>
</feature>
<protein>
    <recommendedName>
        <fullName evidence="8">Ribosomal protein uS12 methylthiotransferase RimO</fullName>
        <shortName evidence="8">uS12 MTTase</shortName>
        <shortName evidence="8">uS12 methylthiotransferase</shortName>
        <ecNumber evidence="8">2.8.4.4</ecNumber>
    </recommendedName>
    <alternativeName>
        <fullName evidence="8">Ribosomal protein uS12 (aspartate-C(3))-methylthiotransferase</fullName>
    </alternativeName>
    <alternativeName>
        <fullName evidence="8">Ribosome maturation factor RimO</fullName>
    </alternativeName>
</protein>
<feature type="binding site" evidence="8">
    <location>
        <position position="270"/>
    </location>
    <ligand>
        <name>[4Fe-4S] cluster</name>
        <dbReference type="ChEBI" id="CHEBI:49883"/>
        <label>2</label>
        <note>4Fe-4S-S-AdoMet</note>
    </ligand>
</feature>
<dbReference type="GO" id="GO:0051539">
    <property type="term" value="F:4 iron, 4 sulfur cluster binding"/>
    <property type="evidence" value="ECO:0007669"/>
    <property type="project" value="UniProtKB-UniRule"/>
</dbReference>
<dbReference type="InterPro" id="IPR023404">
    <property type="entry name" value="rSAM_horseshoe"/>
</dbReference>
<evidence type="ECO:0000259" key="10">
    <source>
        <dbReference type="PROSITE" id="PS51449"/>
    </source>
</evidence>
<evidence type="ECO:0000256" key="6">
    <source>
        <dbReference type="ARBA" id="ARBA00023004"/>
    </source>
</evidence>
<dbReference type="GO" id="GO:0046872">
    <property type="term" value="F:metal ion binding"/>
    <property type="evidence" value="ECO:0007669"/>
    <property type="project" value="UniProtKB-KW"/>
</dbReference>
<comment type="catalytic activity">
    <reaction evidence="8">
        <text>L-aspartate(89)-[ribosomal protein uS12]-hydrogen + (sulfur carrier)-SH + AH2 + 2 S-adenosyl-L-methionine = 3-methylsulfanyl-L-aspartate(89)-[ribosomal protein uS12]-hydrogen + (sulfur carrier)-H + 5'-deoxyadenosine + L-methionine + A + S-adenosyl-L-homocysteine + 2 H(+)</text>
        <dbReference type="Rhea" id="RHEA:37087"/>
        <dbReference type="Rhea" id="RHEA-COMP:10460"/>
        <dbReference type="Rhea" id="RHEA-COMP:10461"/>
        <dbReference type="Rhea" id="RHEA-COMP:14737"/>
        <dbReference type="Rhea" id="RHEA-COMP:14739"/>
        <dbReference type="ChEBI" id="CHEBI:13193"/>
        <dbReference type="ChEBI" id="CHEBI:15378"/>
        <dbReference type="ChEBI" id="CHEBI:17319"/>
        <dbReference type="ChEBI" id="CHEBI:17499"/>
        <dbReference type="ChEBI" id="CHEBI:29917"/>
        <dbReference type="ChEBI" id="CHEBI:29961"/>
        <dbReference type="ChEBI" id="CHEBI:57844"/>
        <dbReference type="ChEBI" id="CHEBI:57856"/>
        <dbReference type="ChEBI" id="CHEBI:59789"/>
        <dbReference type="ChEBI" id="CHEBI:64428"/>
        <dbReference type="ChEBI" id="CHEBI:73599"/>
        <dbReference type="EC" id="2.8.4.4"/>
    </reaction>
</comment>
<dbReference type="Gene3D" id="2.40.50.140">
    <property type="entry name" value="Nucleic acid-binding proteins"/>
    <property type="match status" value="1"/>
</dbReference>
<dbReference type="FunFam" id="3.80.30.20:FF:000001">
    <property type="entry name" value="tRNA-2-methylthio-N(6)-dimethylallyladenosine synthase 2"/>
    <property type="match status" value="1"/>
</dbReference>
<dbReference type="Pfam" id="PF00919">
    <property type="entry name" value="UPF0004"/>
    <property type="match status" value="1"/>
</dbReference>
<dbReference type="SFLD" id="SFLDG01082">
    <property type="entry name" value="B12-binding_domain_containing"/>
    <property type="match status" value="1"/>
</dbReference>
<comment type="subcellular location">
    <subcellularLocation>
        <location evidence="8">Cytoplasm</location>
    </subcellularLocation>
</comment>